<dbReference type="InterPro" id="IPR010559">
    <property type="entry name" value="Sig_transdc_His_kin_internal"/>
</dbReference>
<feature type="transmembrane region" description="Helical" evidence="1">
    <location>
        <begin position="33"/>
        <end position="57"/>
    </location>
</feature>
<organism evidence="3 4">
    <name type="scientific">Pedobacter metabolipauper</name>
    <dbReference type="NCBI Taxonomy" id="425513"/>
    <lineage>
        <taxon>Bacteria</taxon>
        <taxon>Pseudomonadati</taxon>
        <taxon>Bacteroidota</taxon>
        <taxon>Sphingobacteriia</taxon>
        <taxon>Sphingobacteriales</taxon>
        <taxon>Sphingobacteriaceae</taxon>
        <taxon>Pedobacter</taxon>
    </lineage>
</organism>
<dbReference type="GO" id="GO:0016020">
    <property type="term" value="C:membrane"/>
    <property type="evidence" value="ECO:0007669"/>
    <property type="project" value="InterPro"/>
</dbReference>
<protein>
    <submittedName>
        <fullName evidence="3">Histidine kinase</fullName>
    </submittedName>
</protein>
<dbReference type="EMBL" id="SNYC01000004">
    <property type="protein sequence ID" value="TDQ10034.1"/>
    <property type="molecule type" value="Genomic_DNA"/>
</dbReference>
<proteinExistence type="predicted"/>
<comment type="caution">
    <text evidence="3">The sequence shown here is derived from an EMBL/GenBank/DDBJ whole genome shotgun (WGS) entry which is preliminary data.</text>
</comment>
<gene>
    <name evidence="3" type="ORF">ATK78_2193</name>
</gene>
<evidence type="ECO:0000313" key="3">
    <source>
        <dbReference type="EMBL" id="TDQ10034.1"/>
    </source>
</evidence>
<keyword evidence="1" id="KW-0472">Membrane</keyword>
<name>A0A4R6SZA8_9SPHI</name>
<evidence type="ECO:0000256" key="1">
    <source>
        <dbReference type="SAM" id="Phobius"/>
    </source>
</evidence>
<keyword evidence="1" id="KW-0812">Transmembrane</keyword>
<feature type="transmembrane region" description="Helical" evidence="1">
    <location>
        <begin position="69"/>
        <end position="87"/>
    </location>
</feature>
<feature type="domain" description="Signal transduction histidine kinase internal region" evidence="2">
    <location>
        <begin position="151"/>
        <end position="229"/>
    </location>
</feature>
<evidence type="ECO:0000259" key="2">
    <source>
        <dbReference type="Pfam" id="PF06580"/>
    </source>
</evidence>
<keyword evidence="4" id="KW-1185">Reference proteome</keyword>
<dbReference type="OrthoDB" id="9792992at2"/>
<dbReference type="AlphaFoldDB" id="A0A4R6SZA8"/>
<keyword evidence="1" id="KW-1133">Transmembrane helix</keyword>
<sequence length="337" mass="39078">MKLTRTVFIHVICWIVILGYIYGGYLLKNVDFRYIAFGISISLIQVIQFYICFLWVYPNYLKRGKIPQLIGGVLISLLVFIVLRYLIEEVIYLELWGIHNYSKNVSLSYYLIDNVYFGSSFIAISAGVWSVQRNFETERMNRKLKDEVLKAELAFLKSQINPHFLYNTLNYVYSLAMPVSDQLANAILRLSDLMRYTLTDSADGKVSLVKEVEYLKSYIELFKMRFEPNFYVVFTTEGIDDTQKIASLMLIPFVENAFKHGVVNVDSDPVRIEIKVQDKRLKFELSNRISRALKDHSSGIGLVNIQRRLDLIYPGAYELLILNDGNTYKTTLNIDLK</sequence>
<feature type="transmembrane region" description="Helical" evidence="1">
    <location>
        <begin position="107"/>
        <end position="131"/>
    </location>
</feature>
<accession>A0A4R6SZA8</accession>
<dbReference type="Gene3D" id="3.30.565.10">
    <property type="entry name" value="Histidine kinase-like ATPase, C-terminal domain"/>
    <property type="match status" value="1"/>
</dbReference>
<reference evidence="3 4" key="1">
    <citation type="submission" date="2019-03" db="EMBL/GenBank/DDBJ databases">
        <title>Genomic Encyclopedia of Archaeal and Bacterial Type Strains, Phase II (KMG-II): from individual species to whole genera.</title>
        <authorList>
            <person name="Goeker M."/>
        </authorList>
    </citation>
    <scope>NUCLEOTIDE SEQUENCE [LARGE SCALE GENOMIC DNA]</scope>
    <source>
        <strain evidence="3 4">DSM 19035</strain>
    </source>
</reference>
<dbReference type="Pfam" id="PF06580">
    <property type="entry name" value="His_kinase"/>
    <property type="match status" value="1"/>
</dbReference>
<feature type="transmembrane region" description="Helical" evidence="1">
    <location>
        <begin position="7"/>
        <end position="27"/>
    </location>
</feature>
<dbReference type="InterPro" id="IPR036890">
    <property type="entry name" value="HATPase_C_sf"/>
</dbReference>
<dbReference type="PANTHER" id="PTHR34220">
    <property type="entry name" value="SENSOR HISTIDINE KINASE YPDA"/>
    <property type="match status" value="1"/>
</dbReference>
<keyword evidence="3" id="KW-0808">Transferase</keyword>
<dbReference type="GO" id="GO:0000155">
    <property type="term" value="F:phosphorelay sensor kinase activity"/>
    <property type="evidence" value="ECO:0007669"/>
    <property type="project" value="InterPro"/>
</dbReference>
<dbReference type="InterPro" id="IPR050640">
    <property type="entry name" value="Bact_2-comp_sensor_kinase"/>
</dbReference>
<dbReference type="Proteomes" id="UP000295620">
    <property type="component" value="Unassembled WGS sequence"/>
</dbReference>
<dbReference type="SUPFAM" id="SSF55874">
    <property type="entry name" value="ATPase domain of HSP90 chaperone/DNA topoisomerase II/histidine kinase"/>
    <property type="match status" value="1"/>
</dbReference>
<dbReference type="PANTHER" id="PTHR34220:SF7">
    <property type="entry name" value="SENSOR HISTIDINE KINASE YPDA"/>
    <property type="match status" value="1"/>
</dbReference>
<keyword evidence="3" id="KW-0418">Kinase</keyword>
<evidence type="ECO:0000313" key="4">
    <source>
        <dbReference type="Proteomes" id="UP000295620"/>
    </source>
</evidence>
<dbReference type="RefSeq" id="WP_133576074.1">
    <property type="nucleotide sequence ID" value="NZ_SNYC01000004.1"/>
</dbReference>